<protein>
    <submittedName>
        <fullName evidence="4">Uncharacterized protein</fullName>
    </submittedName>
</protein>
<evidence type="ECO:0000256" key="1">
    <source>
        <dbReference type="ARBA" id="ARBA00023002"/>
    </source>
</evidence>
<evidence type="ECO:0000259" key="2">
    <source>
        <dbReference type="Pfam" id="PF00465"/>
    </source>
</evidence>
<accession>A0A1J5J1V0</accession>
<dbReference type="Pfam" id="PF25137">
    <property type="entry name" value="ADH_Fe_C"/>
    <property type="match status" value="1"/>
</dbReference>
<evidence type="ECO:0000313" key="4">
    <source>
        <dbReference type="EMBL" id="OIP97472.1"/>
    </source>
</evidence>
<organism evidence="4 5">
    <name type="scientific">Candidatus Wirthbacteria bacterium CG2_30_54_11</name>
    <dbReference type="NCBI Taxonomy" id="1817892"/>
    <lineage>
        <taxon>Bacteria</taxon>
        <taxon>Candidatus Wirthbacteria</taxon>
    </lineage>
</organism>
<dbReference type="STRING" id="1817892.AUK40_03095"/>
<dbReference type="Pfam" id="PF00465">
    <property type="entry name" value="Fe-ADH"/>
    <property type="match status" value="1"/>
</dbReference>
<dbReference type="GO" id="GO:0046872">
    <property type="term" value="F:metal ion binding"/>
    <property type="evidence" value="ECO:0007669"/>
    <property type="project" value="InterPro"/>
</dbReference>
<feature type="domain" description="Fe-containing alcohol dehydrogenase-like C-terminal" evidence="3">
    <location>
        <begin position="186"/>
        <end position="377"/>
    </location>
</feature>
<dbReference type="PROSITE" id="PS00913">
    <property type="entry name" value="ADH_IRON_1"/>
    <property type="match status" value="1"/>
</dbReference>
<dbReference type="AlphaFoldDB" id="A0A1J5J1V0"/>
<feature type="domain" description="Alcohol dehydrogenase iron-type/glycerol dehydrogenase GldA" evidence="2">
    <location>
        <begin position="9"/>
        <end position="175"/>
    </location>
</feature>
<dbReference type="GO" id="GO:1990362">
    <property type="term" value="F:butanol dehydrogenase (NAD+) activity"/>
    <property type="evidence" value="ECO:0007669"/>
    <property type="project" value="InterPro"/>
</dbReference>
<dbReference type="GO" id="GO:1990002">
    <property type="term" value="F:methylglyoxal reductase (NADPH) (acetol producing) activity"/>
    <property type="evidence" value="ECO:0007669"/>
    <property type="project" value="TreeGrafter"/>
</dbReference>
<name>A0A1J5J1V0_9BACT</name>
<dbReference type="GO" id="GO:0005829">
    <property type="term" value="C:cytosol"/>
    <property type="evidence" value="ECO:0007669"/>
    <property type="project" value="TreeGrafter"/>
</dbReference>
<gene>
    <name evidence="4" type="ORF">AUK40_03095</name>
</gene>
<comment type="caution">
    <text evidence="4">The sequence shown here is derived from an EMBL/GenBank/DDBJ whole genome shotgun (WGS) entry which is preliminary data.</text>
</comment>
<reference evidence="4 5" key="1">
    <citation type="journal article" date="2016" name="Environ. Microbiol.">
        <title>Genomic resolution of a cold subsurface aquifer community provides metabolic insights for novel microbes adapted to high CO concentrations.</title>
        <authorList>
            <person name="Probst A.J."/>
            <person name="Castelle C.J."/>
            <person name="Singh A."/>
            <person name="Brown C.T."/>
            <person name="Anantharaman K."/>
            <person name="Sharon I."/>
            <person name="Hug L.A."/>
            <person name="Burstein D."/>
            <person name="Emerson J.B."/>
            <person name="Thomas B.C."/>
            <person name="Banfield J.F."/>
        </authorList>
    </citation>
    <scope>NUCLEOTIDE SEQUENCE [LARGE SCALE GENOMIC DNA]</scope>
    <source>
        <strain evidence="4">CG2_30_54_11</strain>
    </source>
</reference>
<dbReference type="SUPFAM" id="SSF56796">
    <property type="entry name" value="Dehydroquinate synthase-like"/>
    <property type="match status" value="1"/>
</dbReference>
<dbReference type="Proteomes" id="UP000183245">
    <property type="component" value="Unassembled WGS sequence"/>
</dbReference>
<dbReference type="EMBL" id="MNZT01000054">
    <property type="protein sequence ID" value="OIP97472.1"/>
    <property type="molecule type" value="Genomic_DNA"/>
</dbReference>
<dbReference type="FunFam" id="3.40.50.1970:FF:000003">
    <property type="entry name" value="Alcohol dehydrogenase, iron-containing"/>
    <property type="match status" value="1"/>
</dbReference>
<evidence type="ECO:0000259" key="3">
    <source>
        <dbReference type="Pfam" id="PF25137"/>
    </source>
</evidence>
<dbReference type="PROSITE" id="PS00060">
    <property type="entry name" value="ADH_IRON_2"/>
    <property type="match status" value="1"/>
</dbReference>
<dbReference type="PANTHER" id="PTHR43633">
    <property type="entry name" value="ALCOHOL DEHYDROGENASE YQHD"/>
    <property type="match status" value="1"/>
</dbReference>
<proteinExistence type="predicted"/>
<dbReference type="CDD" id="cd08187">
    <property type="entry name" value="BDH"/>
    <property type="match status" value="1"/>
</dbReference>
<dbReference type="InterPro" id="IPR001670">
    <property type="entry name" value="ADH_Fe/GldA"/>
</dbReference>
<sequence length="379" mass="41973">MLDFTFHNPTTIVFGKTAMDQIAAYSSRYGKKIVLTYGGGSIKKNGIYDKVKAQLARFEVCEFGGIAPNPRVETLRKCVELCKEFQPDLILAVGGGSTIDGSKLISAAARYDGDAWDLVINQIRIENPIPLATVLTLSATGSEMNPGAVITNWTENIKLAYLVSDCYPVFSILDPQNTFSLPQDQTAYGTVDIFSHVLEQYLNQDVHAPIQDRFAEGILLTLIENGPIALKNPNDYDARANLMWASTLALNKLIGAGVPQDWATHGIEHQLSAFYDIPHGAGLAIVTPRWMDEVYPTKLAKFVQYGQRIWGIEAAGEQCARLARQKTFDFFQSLGVRMHLKDWNIDSTHFSVMVERTAGKIGETPLNKDQILRILDACL</sequence>
<dbReference type="PANTHER" id="PTHR43633:SF1">
    <property type="entry name" value="ALCOHOL DEHYDROGENASE YQHD"/>
    <property type="match status" value="1"/>
</dbReference>
<dbReference type="Gene3D" id="3.40.50.1970">
    <property type="match status" value="1"/>
</dbReference>
<dbReference type="GO" id="GO:0008106">
    <property type="term" value="F:alcohol dehydrogenase (NADP+) activity"/>
    <property type="evidence" value="ECO:0007669"/>
    <property type="project" value="TreeGrafter"/>
</dbReference>
<dbReference type="InterPro" id="IPR056798">
    <property type="entry name" value="ADH_Fe_C"/>
</dbReference>
<dbReference type="InterPro" id="IPR044731">
    <property type="entry name" value="BDH-like"/>
</dbReference>
<dbReference type="Gene3D" id="1.20.1090.10">
    <property type="entry name" value="Dehydroquinate synthase-like - alpha domain"/>
    <property type="match status" value="1"/>
</dbReference>
<evidence type="ECO:0000313" key="5">
    <source>
        <dbReference type="Proteomes" id="UP000183245"/>
    </source>
</evidence>
<keyword evidence="1" id="KW-0560">Oxidoreductase</keyword>
<dbReference type="InterPro" id="IPR018211">
    <property type="entry name" value="ADH_Fe_CS"/>
</dbReference>